<evidence type="ECO:0000256" key="1">
    <source>
        <dbReference type="SAM" id="Phobius"/>
    </source>
</evidence>
<gene>
    <name evidence="2" type="ORF">MNBD_GAMMA16-1201</name>
</gene>
<feature type="transmembrane region" description="Helical" evidence="1">
    <location>
        <begin position="6"/>
        <end position="28"/>
    </location>
</feature>
<keyword evidence="1" id="KW-1133">Transmembrane helix</keyword>
<keyword evidence="1" id="KW-0472">Membrane</keyword>
<accession>A0A3B0ZSU5</accession>
<protein>
    <submittedName>
        <fullName evidence="2">Uncharacterized protein</fullName>
    </submittedName>
</protein>
<dbReference type="EMBL" id="UOFO01000022">
    <property type="protein sequence ID" value="VAW83696.1"/>
    <property type="molecule type" value="Genomic_DNA"/>
</dbReference>
<dbReference type="AlphaFoldDB" id="A0A3B0ZSU5"/>
<keyword evidence="1" id="KW-0812">Transmembrane</keyword>
<organism evidence="2">
    <name type="scientific">hydrothermal vent metagenome</name>
    <dbReference type="NCBI Taxonomy" id="652676"/>
    <lineage>
        <taxon>unclassified sequences</taxon>
        <taxon>metagenomes</taxon>
        <taxon>ecological metagenomes</taxon>
    </lineage>
</organism>
<name>A0A3B0ZSU5_9ZZZZ</name>
<evidence type="ECO:0000313" key="2">
    <source>
        <dbReference type="EMBL" id="VAW83696.1"/>
    </source>
</evidence>
<sequence>MKITDLNFTTLIVGAGAIVSGAVLVAGFSMEGILFG</sequence>
<proteinExistence type="predicted"/>
<reference evidence="2" key="1">
    <citation type="submission" date="2018-06" db="EMBL/GenBank/DDBJ databases">
        <authorList>
            <person name="Zhirakovskaya E."/>
        </authorList>
    </citation>
    <scope>NUCLEOTIDE SEQUENCE</scope>
</reference>